<gene>
    <name evidence="1" type="ORF">UFOPK4347_01863</name>
</gene>
<reference evidence="1" key="1">
    <citation type="submission" date="2020-05" db="EMBL/GenBank/DDBJ databases">
        <authorList>
            <person name="Chiriac C."/>
            <person name="Salcher M."/>
            <person name="Ghai R."/>
            <person name="Kavagutti S V."/>
        </authorList>
    </citation>
    <scope>NUCLEOTIDE SEQUENCE</scope>
</reference>
<protein>
    <submittedName>
        <fullName evidence="1">Unannotated protein</fullName>
    </submittedName>
</protein>
<dbReference type="Gene3D" id="1.25.40.80">
    <property type="match status" value="1"/>
</dbReference>
<evidence type="ECO:0000313" key="1">
    <source>
        <dbReference type="EMBL" id="CAB5068603.1"/>
    </source>
</evidence>
<dbReference type="PANTHER" id="PTHR38657">
    <property type="entry name" value="SLR1343 PROTEIN"/>
    <property type="match status" value="1"/>
</dbReference>
<dbReference type="InterPro" id="IPR036134">
    <property type="entry name" value="Crypto/Photolyase_FAD-like_sf"/>
</dbReference>
<dbReference type="Pfam" id="PF04244">
    <property type="entry name" value="DPRP"/>
    <property type="match status" value="1"/>
</dbReference>
<dbReference type="InterPro" id="IPR052551">
    <property type="entry name" value="UV-DNA_repair_photolyase"/>
</dbReference>
<dbReference type="Gene3D" id="1.10.10.1710">
    <property type="entry name" value="Deoxyribodipyrimidine photolyase-related"/>
    <property type="match status" value="1"/>
</dbReference>
<dbReference type="PANTHER" id="PTHR38657:SF1">
    <property type="entry name" value="SLR1343 PROTEIN"/>
    <property type="match status" value="1"/>
</dbReference>
<dbReference type="InterPro" id="IPR014729">
    <property type="entry name" value="Rossmann-like_a/b/a_fold"/>
</dbReference>
<dbReference type="SUPFAM" id="SSF48173">
    <property type="entry name" value="Cryptochrome/photolyase FAD-binding domain"/>
    <property type="match status" value="1"/>
</dbReference>
<dbReference type="InterPro" id="IPR007357">
    <property type="entry name" value="PhrB-like"/>
</dbReference>
<name>A0A6J7URM3_9ZZZZ</name>
<dbReference type="Gene3D" id="3.40.50.620">
    <property type="entry name" value="HUPs"/>
    <property type="match status" value="1"/>
</dbReference>
<organism evidence="1">
    <name type="scientific">freshwater metagenome</name>
    <dbReference type="NCBI Taxonomy" id="449393"/>
    <lineage>
        <taxon>unclassified sequences</taxon>
        <taxon>metagenomes</taxon>
        <taxon>ecological metagenomes</taxon>
    </lineage>
</organism>
<dbReference type="EMBL" id="CAFBQU010000120">
    <property type="protein sequence ID" value="CAB5068603.1"/>
    <property type="molecule type" value="Genomic_DNA"/>
</dbReference>
<sequence>MQKKTVWVFGDQLNRHIGALRDATPESHRVLIIESEQKIASKRWHVQRAHFIVASMRRFAQELTAGGFEVDYRFATTMRSGLDAHITEFQPEEVVATEPNSYSAREMLKNMPVQCVKSDQFLCHPDAYREFMGVRKTVKMEDFYRWQRKRLGVLMDGDEPVAGRWNFDEDNRKPPPKTNHDRWPVPESVPLDKLDQQVLADVAPYTWGALPTGLWATSRAGALARLEKFVTEVLPMFGEHEDAMLKLNWHLAHSLLSPYLNNGLLLPGEVVDAVVAEFEKGNVPINSAEGFIRQVIGWREYIWNCYWQWMPEYAHMNALSAEVPLPKFFTSPETTQMACMKSVLEGVYEHSYAHHIERLMVLGNFSLIAGINPQELTSWMWNSFVDAAEWVMVPNVVGMSQYADGGMLATKPYASGGAYIDRMSDHCKGCAYDRKKRVGEDACPFTVLYWDFFLRHDEKFVKNPRVARQVRAAQQLADCEEVQATAVTILRRLQSGEL</sequence>
<accession>A0A6J7URM3</accession>
<dbReference type="Gene3D" id="1.10.579.10">
    <property type="entry name" value="DNA Cyclobutane Dipyrimidine Photolyase, subunit A, domain 3"/>
    <property type="match status" value="1"/>
</dbReference>
<dbReference type="AlphaFoldDB" id="A0A6J7URM3"/>
<proteinExistence type="predicted"/>